<dbReference type="InterPro" id="IPR039904">
    <property type="entry name" value="TRANK1"/>
</dbReference>
<organism evidence="2 3">
    <name type="scientific">Tanacetum coccineum</name>
    <dbReference type="NCBI Taxonomy" id="301880"/>
    <lineage>
        <taxon>Eukaryota</taxon>
        <taxon>Viridiplantae</taxon>
        <taxon>Streptophyta</taxon>
        <taxon>Embryophyta</taxon>
        <taxon>Tracheophyta</taxon>
        <taxon>Spermatophyta</taxon>
        <taxon>Magnoliopsida</taxon>
        <taxon>eudicotyledons</taxon>
        <taxon>Gunneridae</taxon>
        <taxon>Pentapetalae</taxon>
        <taxon>asterids</taxon>
        <taxon>campanulids</taxon>
        <taxon>Asterales</taxon>
        <taxon>Asteraceae</taxon>
        <taxon>Asteroideae</taxon>
        <taxon>Anthemideae</taxon>
        <taxon>Anthemidinae</taxon>
        <taxon>Tanacetum</taxon>
    </lineage>
</organism>
<dbReference type="Proteomes" id="UP001151760">
    <property type="component" value="Unassembled WGS sequence"/>
</dbReference>
<comment type="caution">
    <text evidence="2">The sequence shown here is derived from an EMBL/GenBank/DDBJ whole genome shotgun (WGS) entry which is preliminary data.</text>
</comment>
<keyword evidence="3" id="KW-1185">Reference proteome</keyword>
<evidence type="ECO:0000313" key="2">
    <source>
        <dbReference type="EMBL" id="GJT44465.1"/>
    </source>
</evidence>
<dbReference type="PANTHER" id="PTHR21529">
    <property type="entry name" value="MAMMARY TURMOR VIRUS RECEPTOR HOMOLOG 1, 2 MTVR1, 2"/>
    <property type="match status" value="1"/>
</dbReference>
<evidence type="ECO:0000256" key="1">
    <source>
        <dbReference type="SAM" id="MobiDB-lite"/>
    </source>
</evidence>
<gene>
    <name evidence="2" type="ORF">Tco_0953180</name>
</gene>
<sequence>MSETSVLRSGIDRKKSMRDRRSSMQSKRLFLSSLGCLDDVLLLEEESGHFLKAAVMARSWGDLLKEADLLEMAGDFQEAAMCLIWYVLFRAAWGNGNRGWSLKQFDQMEEICNKVKSLAKRYSKGFYEFVCSELKVIIDQRNILAELKKDFHNSKENGSFMGKLLCIRKILDAHFHCHFSKYNWEDKILFDFDEYSGKIFETQISIRTLYSYWYKWVENVCSIFENLERFHNGNPIKHKQHSVNADWIRNYGQKGLYTNEKCITIDDCKYLNVTSTNRRRLKRFLEIYLSYFDLMFPLDWQNIVSEDLVPLRKIHLEGRLLEEIILHWRNNISCFLLTNFMGDLLRKREDKKLNLDIEVVTEAFLRINDPLVIVHSANVTPKIATTCVLFVDLRKSKDEIVSILFPRKKKHIVRILSGAIPEVLSFDVSFCGVYF</sequence>
<proteinExistence type="predicted"/>
<feature type="compositionally biased region" description="Basic and acidic residues" evidence="1">
    <location>
        <begin position="10"/>
        <end position="20"/>
    </location>
</feature>
<reference evidence="2" key="2">
    <citation type="submission" date="2022-01" db="EMBL/GenBank/DDBJ databases">
        <authorList>
            <person name="Yamashiro T."/>
            <person name="Shiraishi A."/>
            <person name="Satake H."/>
            <person name="Nakayama K."/>
        </authorList>
    </citation>
    <scope>NUCLEOTIDE SEQUENCE</scope>
</reference>
<reference evidence="2" key="1">
    <citation type="journal article" date="2022" name="Int. J. Mol. Sci.">
        <title>Draft Genome of Tanacetum Coccineum: Genomic Comparison of Closely Related Tanacetum-Family Plants.</title>
        <authorList>
            <person name="Yamashiro T."/>
            <person name="Shiraishi A."/>
            <person name="Nakayama K."/>
            <person name="Satake H."/>
        </authorList>
    </citation>
    <scope>NUCLEOTIDE SEQUENCE</scope>
</reference>
<protein>
    <submittedName>
        <fullName evidence="2">Uncharacterized protein</fullName>
    </submittedName>
</protein>
<evidence type="ECO:0000313" key="3">
    <source>
        <dbReference type="Proteomes" id="UP001151760"/>
    </source>
</evidence>
<dbReference type="PANTHER" id="PTHR21529:SF4">
    <property type="entry name" value="TPR AND ANKYRIN REPEAT-CONTAINING PROTEIN 1"/>
    <property type="match status" value="1"/>
</dbReference>
<name>A0ABQ5DZ49_9ASTR</name>
<feature type="region of interest" description="Disordered" evidence="1">
    <location>
        <begin position="1"/>
        <end position="20"/>
    </location>
</feature>
<accession>A0ABQ5DZ49</accession>
<dbReference type="EMBL" id="BQNB010015816">
    <property type="protein sequence ID" value="GJT44465.1"/>
    <property type="molecule type" value="Genomic_DNA"/>
</dbReference>